<dbReference type="Proteomes" id="UP000316217">
    <property type="component" value="Unassembled WGS sequence"/>
</dbReference>
<dbReference type="PANTHER" id="PTHR42714">
    <property type="entry name" value="TRNA MODIFICATION GTPASE GTPBP3"/>
    <property type="match status" value="1"/>
</dbReference>
<dbReference type="NCBIfam" id="TIGR00231">
    <property type="entry name" value="small_GTP"/>
    <property type="match status" value="1"/>
</dbReference>
<dbReference type="EMBL" id="RXII01000115">
    <property type="protein sequence ID" value="RZN58666.1"/>
    <property type="molecule type" value="Genomic_DNA"/>
</dbReference>
<dbReference type="Proteomes" id="UP000277582">
    <property type="component" value="Unassembled WGS sequence"/>
</dbReference>
<dbReference type="InterPro" id="IPR027417">
    <property type="entry name" value="P-loop_NTPase"/>
</dbReference>
<dbReference type="CDD" id="cd00880">
    <property type="entry name" value="Era_like"/>
    <property type="match status" value="1"/>
</dbReference>
<dbReference type="GO" id="GO:0030488">
    <property type="term" value="P:tRNA methylation"/>
    <property type="evidence" value="ECO:0007669"/>
    <property type="project" value="TreeGrafter"/>
</dbReference>
<evidence type="ECO:0000259" key="1">
    <source>
        <dbReference type="Pfam" id="PF01926"/>
    </source>
</evidence>
<evidence type="ECO:0000313" key="3">
    <source>
        <dbReference type="EMBL" id="RZN58666.1"/>
    </source>
</evidence>
<gene>
    <name evidence="2" type="ORF">D6D85_13005</name>
    <name evidence="3" type="ORF">EF810_07340</name>
</gene>
<protein>
    <submittedName>
        <fullName evidence="2">GTP-binding protein</fullName>
    </submittedName>
</protein>
<dbReference type="GO" id="GO:0002098">
    <property type="term" value="P:tRNA wobble uridine modification"/>
    <property type="evidence" value="ECO:0007669"/>
    <property type="project" value="TreeGrafter"/>
</dbReference>
<dbReference type="EMBL" id="RCOS01000146">
    <property type="protein sequence ID" value="RSN72621.1"/>
    <property type="molecule type" value="Genomic_DNA"/>
</dbReference>
<reference evidence="2 4" key="1">
    <citation type="submission" date="2018-10" db="EMBL/GenBank/DDBJ databases">
        <title>Co-occurring genomic capacity for anaerobic methane metabolism and dissimilatory sulfite reduction discovered in the Korarchaeota.</title>
        <authorList>
            <person name="Mckay L.J."/>
            <person name="Dlakic M."/>
            <person name="Fields M.W."/>
            <person name="Delmont T.O."/>
            <person name="Eren A.M."/>
            <person name="Jay Z.J."/>
            <person name="Klingelsmith K.B."/>
            <person name="Rusch D.B."/>
            <person name="Inskeep W.P."/>
        </authorList>
    </citation>
    <scope>NUCLEOTIDE SEQUENCE [LARGE SCALE GENOMIC DNA]</scope>
    <source>
        <strain evidence="2 4">MDKW</strain>
    </source>
</reference>
<evidence type="ECO:0000313" key="2">
    <source>
        <dbReference type="EMBL" id="RSN72621.1"/>
    </source>
</evidence>
<dbReference type="GO" id="GO:0005737">
    <property type="term" value="C:cytoplasm"/>
    <property type="evidence" value="ECO:0007669"/>
    <property type="project" value="TreeGrafter"/>
</dbReference>
<dbReference type="SUPFAM" id="SSF52540">
    <property type="entry name" value="P-loop containing nucleoside triphosphate hydrolases"/>
    <property type="match status" value="1"/>
</dbReference>
<name>A0A429GFU5_9CREN</name>
<feature type="domain" description="G" evidence="1">
    <location>
        <begin position="31"/>
        <end position="173"/>
    </location>
</feature>
<dbReference type="PANTHER" id="PTHR42714:SF2">
    <property type="entry name" value="TRNA MODIFICATION GTPASE GTPBP3, MITOCHONDRIAL"/>
    <property type="match status" value="1"/>
</dbReference>
<sequence>MKSVEVRRGGISSIIRRLFSIFSKKKKVVLGIYGPVNSGKTTLANKISRDFAGVSVGSVSRIPHETRKIQYVENVEIRVPGGGRLLMDIIDTPGIATKVSYRTFLRYGMKKEEAIERAREAALGVIEAIKSLDRVDIALLVVDSTKDPTSQVNFVIAGNLKFRGIPYIVVANKIDLPYSRPESVIKSFPEEIVVPISALTGENIELLYEKIYEVAKR</sequence>
<evidence type="ECO:0000313" key="5">
    <source>
        <dbReference type="Proteomes" id="UP000316217"/>
    </source>
</evidence>
<dbReference type="GO" id="GO:0005525">
    <property type="term" value="F:GTP binding"/>
    <property type="evidence" value="ECO:0007669"/>
    <property type="project" value="InterPro"/>
</dbReference>
<organism evidence="2 4">
    <name type="scientific">Candidatus Methanodesulfokora washburnensis</name>
    <dbReference type="NCBI Taxonomy" id="2478471"/>
    <lineage>
        <taxon>Archaea</taxon>
        <taxon>Thermoproteota</taxon>
        <taxon>Candidatus Korarchaeia</taxon>
        <taxon>Candidatus Korarchaeia incertae sedis</taxon>
        <taxon>Candidatus Methanodesulfokora</taxon>
    </lineage>
</organism>
<dbReference type="InterPro" id="IPR006073">
    <property type="entry name" value="GTP-bd"/>
</dbReference>
<comment type="caution">
    <text evidence="2">The sequence shown here is derived from an EMBL/GenBank/DDBJ whole genome shotgun (WGS) entry which is preliminary data.</text>
</comment>
<reference evidence="3 5" key="2">
    <citation type="journal article" date="2019" name="Nat. Microbiol.">
        <title>Wide diversity of methane and short-chain alkane metabolisms in uncultured archaea.</title>
        <authorList>
            <person name="Borrel G."/>
            <person name="Adam P.S."/>
            <person name="McKay L.J."/>
            <person name="Chen L.X."/>
            <person name="Sierra-Garcia I.N."/>
            <person name="Sieber C.M."/>
            <person name="Letourneur Q."/>
            <person name="Ghozlane A."/>
            <person name="Andersen G.L."/>
            <person name="Li W.J."/>
            <person name="Hallam S.J."/>
            <person name="Muyzer G."/>
            <person name="de Oliveira V.M."/>
            <person name="Inskeep W.P."/>
            <person name="Banfield J.F."/>
            <person name="Gribaldo S."/>
        </authorList>
    </citation>
    <scope>NUCLEOTIDE SEQUENCE [LARGE SCALE GENOMIC DNA]</scope>
    <source>
        <strain evidence="3">NM4</strain>
    </source>
</reference>
<dbReference type="AlphaFoldDB" id="A0A429GFU5"/>
<dbReference type="InterPro" id="IPR005225">
    <property type="entry name" value="Small_GTP-bd"/>
</dbReference>
<evidence type="ECO:0000313" key="4">
    <source>
        <dbReference type="Proteomes" id="UP000277582"/>
    </source>
</evidence>
<accession>A0A429GFU5</accession>
<dbReference type="Pfam" id="PF01926">
    <property type="entry name" value="MMR_HSR1"/>
    <property type="match status" value="1"/>
</dbReference>
<proteinExistence type="predicted"/>
<dbReference type="OrthoDB" id="311119at2157"/>
<keyword evidence="4" id="KW-1185">Reference proteome</keyword>
<dbReference type="Gene3D" id="3.40.50.300">
    <property type="entry name" value="P-loop containing nucleotide triphosphate hydrolases"/>
    <property type="match status" value="1"/>
</dbReference>